<dbReference type="STRING" id="98403.A0A151GKZ4"/>
<evidence type="ECO:0000256" key="1">
    <source>
        <dbReference type="SAM" id="MobiDB-lite"/>
    </source>
</evidence>
<feature type="transmembrane region" description="Helical" evidence="2">
    <location>
        <begin position="76"/>
        <end position="99"/>
    </location>
</feature>
<dbReference type="RefSeq" id="XP_040657119.1">
    <property type="nucleotide sequence ID" value="XM_040802086.1"/>
</dbReference>
<comment type="caution">
    <text evidence="3">The sequence shown here is derived from an EMBL/GenBank/DDBJ whole genome shotgun (WGS) entry which is preliminary data.</text>
</comment>
<feature type="region of interest" description="Disordered" evidence="1">
    <location>
        <begin position="270"/>
        <end position="332"/>
    </location>
</feature>
<keyword evidence="2" id="KW-0472">Membrane</keyword>
<feature type="compositionally biased region" description="Basic and acidic residues" evidence="1">
    <location>
        <begin position="401"/>
        <end position="417"/>
    </location>
</feature>
<dbReference type="EMBL" id="LAYC01000002">
    <property type="protein sequence ID" value="KYK57767.1"/>
    <property type="molecule type" value="Genomic_DNA"/>
</dbReference>
<proteinExistence type="predicted"/>
<evidence type="ECO:0000256" key="2">
    <source>
        <dbReference type="SAM" id="Phobius"/>
    </source>
</evidence>
<protein>
    <recommendedName>
        <fullName evidence="5">UV excision repair protein</fullName>
    </recommendedName>
</protein>
<gene>
    <name evidence="3" type="ORF">DCS_04780</name>
</gene>
<feature type="compositionally biased region" description="Polar residues" evidence="1">
    <location>
        <begin position="383"/>
        <end position="400"/>
    </location>
</feature>
<evidence type="ECO:0000313" key="4">
    <source>
        <dbReference type="Proteomes" id="UP000076580"/>
    </source>
</evidence>
<dbReference type="InParanoid" id="A0A151GKZ4"/>
<dbReference type="GeneID" id="63717423"/>
<feature type="region of interest" description="Disordered" evidence="1">
    <location>
        <begin position="372"/>
        <end position="428"/>
    </location>
</feature>
<dbReference type="Proteomes" id="UP000076580">
    <property type="component" value="Chromosome 02"/>
</dbReference>
<feature type="transmembrane region" description="Helical" evidence="2">
    <location>
        <begin position="38"/>
        <end position="64"/>
    </location>
</feature>
<dbReference type="OrthoDB" id="5431149at2759"/>
<dbReference type="AlphaFoldDB" id="A0A151GKZ4"/>
<feature type="transmembrane region" description="Helical" evidence="2">
    <location>
        <begin position="119"/>
        <end position="144"/>
    </location>
</feature>
<keyword evidence="4" id="KW-1185">Reference proteome</keyword>
<name>A0A151GKZ4_DRECN</name>
<evidence type="ECO:0008006" key="5">
    <source>
        <dbReference type="Google" id="ProtNLM"/>
    </source>
</evidence>
<keyword evidence="2" id="KW-1133">Transmembrane helix</keyword>
<feature type="compositionally biased region" description="Low complexity" evidence="1">
    <location>
        <begin position="284"/>
        <end position="299"/>
    </location>
</feature>
<evidence type="ECO:0000313" key="3">
    <source>
        <dbReference type="EMBL" id="KYK57767.1"/>
    </source>
</evidence>
<sequence>MARTILALGGTVAVLATATAICLQIVVAAQIETPTLRIATIVAASLHFAVLLMLGWLSVLHILLPGKVPSSRRLSVALGCELFICTLAAAGSCVALACLGRSKEDDAGAAALTTLQGKLFAGLSATLALAFVSQLFFIIAHFLFSRNIAQGRAPSLSDGEVPRMPRFHVKSIRYSQTNPTSRMQEMSSVEKLGPIPATKPMSTHGSIHSFKSSVSLAMRPSSSKGKLLATSKGRPPSLDSTPGRTSAETSFDSWDTSSVDVHNRQVVLEMSSPTQKSCSLETIPASPSGSRSQSPGSDPTLERPPTLRRSRSYSASTIRQLEEAGLNPRDSIDERNIHPLFRSDSPTPPLVVTPGTSVVASPIAGQVITRRESMQSLHRSRSEVTLSGPSPLSRQTSVESTKQKQQGEARAEGEAQHGRKMTPPIPEWLLSPSMQASMAAFTGSKESRGDAEIASLRSELYITT</sequence>
<reference evidence="3 4" key="1">
    <citation type="journal article" date="2016" name="Sci. Rep.">
        <title>Insights into Adaptations to a Near-Obligate Nematode Endoparasitic Lifestyle from the Finished Genome of Drechmeria coniospora.</title>
        <authorList>
            <person name="Zhang L."/>
            <person name="Zhou Z."/>
            <person name="Guo Q."/>
            <person name="Fokkens L."/>
            <person name="Miskei M."/>
            <person name="Pocsi I."/>
            <person name="Zhang W."/>
            <person name="Chen M."/>
            <person name="Wang L."/>
            <person name="Sun Y."/>
            <person name="Donzelli B.G."/>
            <person name="Gibson D.M."/>
            <person name="Nelson D.R."/>
            <person name="Luo J.G."/>
            <person name="Rep M."/>
            <person name="Liu H."/>
            <person name="Yang S."/>
            <person name="Wang J."/>
            <person name="Krasnoff S.B."/>
            <person name="Xu Y."/>
            <person name="Molnar I."/>
            <person name="Lin M."/>
        </authorList>
    </citation>
    <scope>NUCLEOTIDE SEQUENCE [LARGE SCALE GENOMIC DNA]</scope>
    <source>
        <strain evidence="3 4">ARSEF 6962</strain>
    </source>
</reference>
<organism evidence="3 4">
    <name type="scientific">Drechmeria coniospora</name>
    <name type="common">Nematophagous fungus</name>
    <name type="synonym">Meria coniospora</name>
    <dbReference type="NCBI Taxonomy" id="98403"/>
    <lineage>
        <taxon>Eukaryota</taxon>
        <taxon>Fungi</taxon>
        <taxon>Dikarya</taxon>
        <taxon>Ascomycota</taxon>
        <taxon>Pezizomycotina</taxon>
        <taxon>Sordariomycetes</taxon>
        <taxon>Hypocreomycetidae</taxon>
        <taxon>Hypocreales</taxon>
        <taxon>Ophiocordycipitaceae</taxon>
        <taxon>Drechmeria</taxon>
    </lineage>
</organism>
<feature type="region of interest" description="Disordered" evidence="1">
    <location>
        <begin position="221"/>
        <end position="257"/>
    </location>
</feature>
<accession>A0A151GKZ4</accession>
<keyword evidence="2" id="KW-0812">Transmembrane</keyword>
<feature type="compositionally biased region" description="Polar residues" evidence="1">
    <location>
        <begin position="271"/>
        <end position="280"/>
    </location>
</feature>
<feature type="compositionally biased region" description="Polar residues" evidence="1">
    <location>
        <begin position="238"/>
        <end position="257"/>
    </location>
</feature>